<evidence type="ECO:0000256" key="11">
    <source>
        <dbReference type="ARBA" id="ARBA00023180"/>
    </source>
</evidence>
<keyword evidence="10 13" id="KW-0675">Receptor</keyword>
<evidence type="ECO:0000256" key="6">
    <source>
        <dbReference type="ARBA" id="ARBA00022989"/>
    </source>
</evidence>
<feature type="transmembrane region" description="Helical" evidence="14">
    <location>
        <begin position="114"/>
        <end position="137"/>
    </location>
</feature>
<evidence type="ECO:0000256" key="7">
    <source>
        <dbReference type="ARBA" id="ARBA00023040"/>
    </source>
</evidence>
<dbReference type="Pfam" id="PF13853">
    <property type="entry name" value="7tm_4"/>
    <property type="match status" value="1"/>
</dbReference>
<keyword evidence="11" id="KW-0325">Glycoprotein</keyword>
<feature type="transmembrane region" description="Helical" evidence="14">
    <location>
        <begin position="6"/>
        <end position="24"/>
    </location>
</feature>
<dbReference type="PANTHER" id="PTHR26451:SF860">
    <property type="entry name" value="ODORANT RECEPTOR-RELATED"/>
    <property type="match status" value="1"/>
</dbReference>
<evidence type="ECO:0000313" key="16">
    <source>
        <dbReference type="Ensembl" id="ENSLACP00000002234.1"/>
    </source>
</evidence>
<evidence type="ECO:0000256" key="13">
    <source>
        <dbReference type="RuleBase" id="RU000688"/>
    </source>
</evidence>
<dbReference type="InterPro" id="IPR000276">
    <property type="entry name" value="GPCR_Rhodpsn"/>
</dbReference>
<dbReference type="PANTHER" id="PTHR26451">
    <property type="entry name" value="G_PROTEIN_RECEP_F1_2 DOMAIN-CONTAINING PROTEIN"/>
    <property type="match status" value="1"/>
</dbReference>
<comment type="similarity">
    <text evidence="13">Belongs to the G-protein coupled receptor 1 family.</text>
</comment>
<dbReference type="Proteomes" id="UP000008672">
    <property type="component" value="Unassembled WGS sequence"/>
</dbReference>
<dbReference type="InterPro" id="IPR000725">
    <property type="entry name" value="Olfact_rcpt"/>
</dbReference>
<keyword evidence="7 13" id="KW-0297">G-protein coupled receptor</keyword>
<evidence type="ECO:0000313" key="17">
    <source>
        <dbReference type="Proteomes" id="UP000008672"/>
    </source>
</evidence>
<feature type="transmembrane region" description="Helical" evidence="14">
    <location>
        <begin position="245"/>
        <end position="265"/>
    </location>
</feature>
<evidence type="ECO:0000256" key="9">
    <source>
        <dbReference type="ARBA" id="ARBA00023157"/>
    </source>
</evidence>
<dbReference type="GeneTree" id="ENSGT00940000162761"/>
<keyword evidence="17" id="KW-1185">Reference proteome</keyword>
<evidence type="ECO:0000256" key="2">
    <source>
        <dbReference type="ARBA" id="ARBA00022475"/>
    </source>
</evidence>
<dbReference type="PROSITE" id="PS50262">
    <property type="entry name" value="G_PROTEIN_RECEP_F1_2"/>
    <property type="match status" value="1"/>
</dbReference>
<keyword evidence="8 14" id="KW-0472">Membrane</keyword>
<dbReference type="InterPro" id="IPR052921">
    <property type="entry name" value="GPCR1_Superfamily_Member"/>
</dbReference>
<dbReference type="SUPFAM" id="SSF81321">
    <property type="entry name" value="Family A G protein-coupled receptor-like"/>
    <property type="match status" value="1"/>
</dbReference>
<evidence type="ECO:0000256" key="14">
    <source>
        <dbReference type="RuleBase" id="RU363047"/>
    </source>
</evidence>
<comment type="subcellular location">
    <subcellularLocation>
        <location evidence="1 14">Cell membrane</location>
        <topology evidence="1 14">Multi-pass membrane protein</topology>
    </subcellularLocation>
</comment>
<evidence type="ECO:0000259" key="15">
    <source>
        <dbReference type="PROSITE" id="PS50262"/>
    </source>
</evidence>
<dbReference type="PRINTS" id="PR00245">
    <property type="entry name" value="OLFACTORYR"/>
</dbReference>
<evidence type="ECO:0000256" key="10">
    <source>
        <dbReference type="ARBA" id="ARBA00023170"/>
    </source>
</evidence>
<dbReference type="GO" id="GO:0005886">
    <property type="term" value="C:plasma membrane"/>
    <property type="evidence" value="ECO:0007669"/>
    <property type="project" value="UniProtKB-SubCell"/>
</dbReference>
<keyword evidence="9" id="KW-1015">Disulfide bond</keyword>
<dbReference type="PRINTS" id="PR00237">
    <property type="entry name" value="GPCRRHODOPSN"/>
</dbReference>
<feature type="transmembrane region" description="Helical" evidence="14">
    <location>
        <begin position="71"/>
        <end position="93"/>
    </location>
</feature>
<dbReference type="AlphaFoldDB" id="H2ZXW3"/>
<dbReference type="InParanoid" id="H2ZXW3"/>
<evidence type="ECO:0000256" key="4">
    <source>
        <dbReference type="ARBA" id="ARBA00022692"/>
    </source>
</evidence>
<dbReference type="FunFam" id="1.20.1070.10:FF:000024">
    <property type="entry name" value="Olfactory receptor"/>
    <property type="match status" value="1"/>
</dbReference>
<dbReference type="InterPro" id="IPR017452">
    <property type="entry name" value="GPCR_Rhodpsn_7TM"/>
</dbReference>
<feature type="transmembrane region" description="Helical" evidence="14">
    <location>
        <begin position="212"/>
        <end position="233"/>
    </location>
</feature>
<keyword evidence="4 13" id="KW-0812">Transmembrane</keyword>
<dbReference type="Gene3D" id="1.20.1070.10">
    <property type="entry name" value="Rhodopsin 7-helix transmembrane proteins"/>
    <property type="match status" value="1"/>
</dbReference>
<keyword evidence="3 14" id="KW-0716">Sensory transduction</keyword>
<evidence type="ECO:0000256" key="12">
    <source>
        <dbReference type="ARBA" id="ARBA00023224"/>
    </source>
</evidence>
<reference evidence="16" key="2">
    <citation type="submission" date="2025-08" db="UniProtKB">
        <authorList>
            <consortium name="Ensembl"/>
        </authorList>
    </citation>
    <scope>IDENTIFICATION</scope>
</reference>
<evidence type="ECO:0000256" key="1">
    <source>
        <dbReference type="ARBA" id="ARBA00004651"/>
    </source>
</evidence>
<keyword evidence="5 14" id="KW-0552">Olfaction</keyword>
<proteinExistence type="inferred from homology"/>
<keyword evidence="6 14" id="KW-1133">Transmembrane helix</keyword>
<keyword evidence="12 13" id="KW-0807">Transducer</keyword>
<sequence length="284" mass="32225">FIIALLLFILIVTANCVVLVVLLFDKKLHEPMYLLFWNMPINDLIGNCSLMPILISNLLSSTKEISYTGCIMQAFCIHTYGGVSLTILAAMAYDRYIAICNPLRYHIIMTKRTIRKISILVWVFPISLVIVLFSLALRFPTCRYIIYQVYCSNFGLLKLTCADTTVNNFYGLVITAILNAIALSFVGYSYARILITCLSKRYAEAKKKAIQTCATHLLVFAIYEISSLFIIISHRIPQISENVRSIMQIAFLVISPLANPIIYGIKTKKIQNRITKMFKIRIAP</sequence>
<dbReference type="PROSITE" id="PS00237">
    <property type="entry name" value="G_PROTEIN_RECEP_F1_1"/>
    <property type="match status" value="1"/>
</dbReference>
<accession>H2ZXW3</accession>
<dbReference type="GO" id="GO:0004984">
    <property type="term" value="F:olfactory receptor activity"/>
    <property type="evidence" value="ECO:0007669"/>
    <property type="project" value="InterPro"/>
</dbReference>
<evidence type="ECO:0000256" key="8">
    <source>
        <dbReference type="ARBA" id="ARBA00023136"/>
    </source>
</evidence>
<protein>
    <recommendedName>
        <fullName evidence="14">Olfactory receptor</fullName>
    </recommendedName>
</protein>
<reference evidence="16" key="3">
    <citation type="submission" date="2025-09" db="UniProtKB">
        <authorList>
            <consortium name="Ensembl"/>
        </authorList>
    </citation>
    <scope>IDENTIFICATION</scope>
</reference>
<dbReference type="HOGENOM" id="CLU_012526_0_1_1"/>
<dbReference type="OMA" id="RIKMAIC"/>
<dbReference type="GO" id="GO:0005549">
    <property type="term" value="F:odorant binding"/>
    <property type="evidence" value="ECO:0007669"/>
    <property type="project" value="TreeGrafter"/>
</dbReference>
<evidence type="ECO:0000256" key="5">
    <source>
        <dbReference type="ARBA" id="ARBA00022725"/>
    </source>
</evidence>
<name>H2ZXW3_LATCH</name>
<reference evidence="17" key="1">
    <citation type="submission" date="2011-08" db="EMBL/GenBank/DDBJ databases">
        <title>The draft genome of Latimeria chalumnae.</title>
        <authorList>
            <person name="Di Palma F."/>
            <person name="Alfoldi J."/>
            <person name="Johnson J."/>
            <person name="Berlin A."/>
            <person name="Gnerre S."/>
            <person name="Jaffe D."/>
            <person name="MacCallum I."/>
            <person name="Young S."/>
            <person name="Walker B.J."/>
            <person name="Lander E."/>
            <person name="Lindblad-Toh K."/>
        </authorList>
    </citation>
    <scope>NUCLEOTIDE SEQUENCE [LARGE SCALE GENOMIC DNA]</scope>
    <source>
        <strain evidence="17">Wild caught</strain>
    </source>
</reference>
<organism evidence="16 17">
    <name type="scientific">Latimeria chalumnae</name>
    <name type="common">Coelacanth</name>
    <dbReference type="NCBI Taxonomy" id="7897"/>
    <lineage>
        <taxon>Eukaryota</taxon>
        <taxon>Metazoa</taxon>
        <taxon>Chordata</taxon>
        <taxon>Craniata</taxon>
        <taxon>Vertebrata</taxon>
        <taxon>Euteleostomi</taxon>
        <taxon>Coelacanthiformes</taxon>
        <taxon>Coelacanthidae</taxon>
        <taxon>Latimeria</taxon>
    </lineage>
</organism>
<dbReference type="FunCoup" id="H2ZXW3">
    <property type="interactions" value="499"/>
</dbReference>
<dbReference type="eggNOG" id="ENOG502R8FQ">
    <property type="taxonomic scope" value="Eukaryota"/>
</dbReference>
<feature type="domain" description="G-protein coupled receptors family 1 profile" evidence="15">
    <location>
        <begin position="14"/>
        <end position="263"/>
    </location>
</feature>
<keyword evidence="2 14" id="KW-1003">Cell membrane</keyword>
<evidence type="ECO:0000256" key="3">
    <source>
        <dbReference type="ARBA" id="ARBA00022606"/>
    </source>
</evidence>
<dbReference type="GO" id="GO:0004930">
    <property type="term" value="F:G protein-coupled receptor activity"/>
    <property type="evidence" value="ECO:0007669"/>
    <property type="project" value="UniProtKB-KW"/>
</dbReference>
<dbReference type="Ensembl" id="ENSLACT00000002252.1">
    <property type="protein sequence ID" value="ENSLACP00000002234.1"/>
    <property type="gene ID" value="ENSLACG00000001995.1"/>
</dbReference>
<feature type="transmembrane region" description="Helical" evidence="14">
    <location>
        <begin position="169"/>
        <end position="191"/>
    </location>
</feature>
<dbReference type="EMBL" id="AFYH01179100">
    <property type="status" value="NOT_ANNOTATED_CDS"/>
    <property type="molecule type" value="Genomic_DNA"/>
</dbReference>